<dbReference type="Proteomes" id="UP001392437">
    <property type="component" value="Unassembled WGS sequence"/>
</dbReference>
<dbReference type="AlphaFoldDB" id="A0AAW0QCR1"/>
<keyword evidence="2" id="KW-0812">Transmembrane</keyword>
<organism evidence="3 4">
    <name type="scientific">Apiospora kogelbergensis</name>
    <dbReference type="NCBI Taxonomy" id="1337665"/>
    <lineage>
        <taxon>Eukaryota</taxon>
        <taxon>Fungi</taxon>
        <taxon>Dikarya</taxon>
        <taxon>Ascomycota</taxon>
        <taxon>Pezizomycotina</taxon>
        <taxon>Sordariomycetes</taxon>
        <taxon>Xylariomycetidae</taxon>
        <taxon>Amphisphaeriales</taxon>
        <taxon>Apiosporaceae</taxon>
        <taxon>Apiospora</taxon>
    </lineage>
</organism>
<name>A0AAW0QCR1_9PEZI</name>
<dbReference type="EMBL" id="JAQQWP010000010">
    <property type="protein sequence ID" value="KAK8097101.1"/>
    <property type="molecule type" value="Genomic_DNA"/>
</dbReference>
<gene>
    <name evidence="3" type="ORF">PG999_013045</name>
</gene>
<feature type="region of interest" description="Disordered" evidence="1">
    <location>
        <begin position="432"/>
        <end position="558"/>
    </location>
</feature>
<keyword evidence="4" id="KW-1185">Reference proteome</keyword>
<feature type="region of interest" description="Disordered" evidence="1">
    <location>
        <begin position="87"/>
        <end position="154"/>
    </location>
</feature>
<evidence type="ECO:0000256" key="1">
    <source>
        <dbReference type="SAM" id="MobiDB-lite"/>
    </source>
</evidence>
<evidence type="ECO:0000313" key="3">
    <source>
        <dbReference type="EMBL" id="KAK8097101.1"/>
    </source>
</evidence>
<feature type="compositionally biased region" description="Basic residues" evidence="1">
    <location>
        <begin position="96"/>
        <end position="107"/>
    </location>
</feature>
<comment type="caution">
    <text evidence="3">The sequence shown here is derived from an EMBL/GenBank/DDBJ whole genome shotgun (WGS) entry which is preliminary data.</text>
</comment>
<protein>
    <submittedName>
        <fullName evidence="3">Uncharacterized protein</fullName>
    </submittedName>
</protein>
<keyword evidence="2" id="KW-1133">Transmembrane helix</keyword>
<proteinExistence type="predicted"/>
<evidence type="ECO:0000313" key="4">
    <source>
        <dbReference type="Proteomes" id="UP001392437"/>
    </source>
</evidence>
<accession>A0AAW0QCR1</accession>
<feature type="compositionally biased region" description="Basic residues" evidence="1">
    <location>
        <begin position="499"/>
        <end position="510"/>
    </location>
</feature>
<keyword evidence="2" id="KW-0472">Membrane</keyword>
<feature type="transmembrane region" description="Helical" evidence="2">
    <location>
        <begin position="317"/>
        <end position="338"/>
    </location>
</feature>
<feature type="compositionally biased region" description="Basic and acidic residues" evidence="1">
    <location>
        <begin position="511"/>
        <end position="535"/>
    </location>
</feature>
<feature type="compositionally biased region" description="Basic and acidic residues" evidence="1">
    <location>
        <begin position="456"/>
        <end position="489"/>
    </location>
</feature>
<reference evidence="3 4" key="1">
    <citation type="submission" date="2023-01" db="EMBL/GenBank/DDBJ databases">
        <title>Analysis of 21 Apiospora genomes using comparative genomics revels a genus with tremendous synthesis potential of carbohydrate active enzymes and secondary metabolites.</title>
        <authorList>
            <person name="Sorensen T."/>
        </authorList>
    </citation>
    <scope>NUCLEOTIDE SEQUENCE [LARGE SCALE GENOMIC DNA]</scope>
    <source>
        <strain evidence="3 4">CBS 117206</strain>
    </source>
</reference>
<evidence type="ECO:0000256" key="2">
    <source>
        <dbReference type="SAM" id="Phobius"/>
    </source>
</evidence>
<feature type="compositionally biased region" description="Polar residues" evidence="1">
    <location>
        <begin position="119"/>
        <end position="136"/>
    </location>
</feature>
<sequence>MPIETVTIINNSGKIITNAALTWWWCGGGQTPFGLFKEAKASYQEKKAAVKAERAVKRSQTYDVACQPEYYDEVEYLSAGGRRLSYDDGDGASHASSRRSHRSRHSRAPTERSRGGALTESNLKTHSEVSSVTPSRAPTGMQRRSPYGETVDPYDMAVSRPNLARTRTMPLEVIESQSFYDSQPPMQQLARRSTAGIDPAKVAKENKKIDLNLAYGSIPPDLAERVDLDPAYMAAQKERKAQDLAHKIEGLLTEAHCLHHTATHMITHLQANPEAAAAVALSLAELSALLGKMSPAFLGAIKAGSPAVFALLASPQFLIAAGLTVGVTVVMFGGWKIVKRIADAHTEMSTGAGAPHAVPMAFEAYPASSAGSRTVRPDYPATERSASVFDEALVLEEELSSIETWRRGISQCGVSDDASSVDLELITPNAMQSQYGDDDDARTVRTMRTSKTSKTHRTDKTEKSHRSSRHSEAPVEYRKSSSRTVRDGDSVAGSERSHRSNHSSKSKRTVKTIEDGSRDRENSFEAVVRPKKDNMLKNMFKRKIGKDERSSRMESVLA</sequence>